<accession>A0A5B9EBX1</accession>
<dbReference type="OrthoDB" id="112218at2"/>
<protein>
    <submittedName>
        <fullName evidence="2">VCBS repeat-containing protein</fullName>
    </submittedName>
</protein>
<dbReference type="KEGG" id="talb:FTW19_17240"/>
<dbReference type="Proteomes" id="UP000321820">
    <property type="component" value="Chromosome"/>
</dbReference>
<dbReference type="InterPro" id="IPR013783">
    <property type="entry name" value="Ig-like_fold"/>
</dbReference>
<dbReference type="Pfam" id="PF13517">
    <property type="entry name" value="FG-GAP_3"/>
    <property type="match status" value="3"/>
</dbReference>
<dbReference type="SUPFAM" id="SSF69318">
    <property type="entry name" value="Integrin alpha N-terminal domain"/>
    <property type="match status" value="2"/>
</dbReference>
<dbReference type="PANTHER" id="PTHR46580">
    <property type="entry name" value="SENSOR KINASE-RELATED"/>
    <property type="match status" value="1"/>
</dbReference>
<evidence type="ECO:0000313" key="3">
    <source>
        <dbReference type="Proteomes" id="UP000321820"/>
    </source>
</evidence>
<dbReference type="RefSeq" id="WP_147648774.1">
    <property type="nucleotide sequence ID" value="NZ_CP042806.1"/>
</dbReference>
<keyword evidence="3" id="KW-1185">Reference proteome</keyword>
<evidence type="ECO:0000313" key="2">
    <source>
        <dbReference type="EMBL" id="QEE29582.1"/>
    </source>
</evidence>
<gene>
    <name evidence="2" type="ORF">FTW19_17240</name>
</gene>
<dbReference type="InterPro" id="IPR013517">
    <property type="entry name" value="FG-GAP"/>
</dbReference>
<dbReference type="AlphaFoldDB" id="A0A5B9EBX1"/>
<proteinExistence type="predicted"/>
<sequence>MLPRLVVVVTIAVCASRLCGQTPLSFESYGDRYNGGSGPMIAADFNRDGKVDLVQCCSSTRNLIFRAGTGDGTFQPPVTASADAVALQSGIAADINHDGNLDLVTVAALNPPAPPAAGTYVLSIFQGNGDGTFRAPQTYATTQEPGQAVVGNFFNDGQSAIAVGESYGLIELFRNNGDGTFVFAGSISVGTGNFSPVQVVAGSLNGNGISDLAALVLNSNDFAMPSELSVLWNNGNGAFTRQVLGQYSWSQITTAQMNGDANADLLVSYQCTPPPGTGYYCVGFDAFYGAGQNNLSKKTLVNSTSGLNPGDLGQIEGVDVDGDGYIDIAAVGALQCNGSTGECNDAPQGLSIWQGNADGSFLQTPANFFTSRNVQVGAAVMADFNRDGRMDFAQTQPGAGGPTEFYLNATRRRNCGTYTISPSVTVCSPVDNTYLPNSVHVRASSYDTTQVTALQEYIDGVLKYSEPVTSLDQRFPMSEGSHLFVTKAWDASGASFMSFRTVTVYDGTPGATCYAAMNSASLCLPKGTSSSGPVLIVGNGNTGTSLTTAAQLYIDDNLVVNNAAPCETACYGVNTMVQTEQSLSPGSHTLVFKVWDLAGDVYQDQKTIYVE</sequence>
<organism evidence="2 3">
    <name type="scientific">Terriglobus albidus</name>
    <dbReference type="NCBI Taxonomy" id="1592106"/>
    <lineage>
        <taxon>Bacteria</taxon>
        <taxon>Pseudomonadati</taxon>
        <taxon>Acidobacteriota</taxon>
        <taxon>Terriglobia</taxon>
        <taxon>Terriglobales</taxon>
        <taxon>Acidobacteriaceae</taxon>
        <taxon>Terriglobus</taxon>
    </lineage>
</organism>
<dbReference type="EMBL" id="CP042806">
    <property type="protein sequence ID" value="QEE29582.1"/>
    <property type="molecule type" value="Genomic_DNA"/>
</dbReference>
<dbReference type="Gene3D" id="2.60.40.10">
    <property type="entry name" value="Immunoglobulins"/>
    <property type="match status" value="1"/>
</dbReference>
<dbReference type="InterPro" id="IPR028994">
    <property type="entry name" value="Integrin_alpha_N"/>
</dbReference>
<evidence type="ECO:0000256" key="1">
    <source>
        <dbReference type="ARBA" id="ARBA00022729"/>
    </source>
</evidence>
<dbReference type="PANTHER" id="PTHR46580:SF4">
    <property type="entry name" value="ATP_GTP-BINDING PROTEIN"/>
    <property type="match status" value="1"/>
</dbReference>
<keyword evidence="1" id="KW-0732">Signal</keyword>
<reference evidence="2 3" key="1">
    <citation type="submission" date="2019-08" db="EMBL/GenBank/DDBJ databases">
        <title>Complete genome sequence of Terriglobus albidus strain ORNL.</title>
        <authorList>
            <person name="Podar M."/>
        </authorList>
    </citation>
    <scope>NUCLEOTIDE SEQUENCE [LARGE SCALE GENOMIC DNA]</scope>
    <source>
        <strain evidence="2 3">ORNL</strain>
    </source>
</reference>
<name>A0A5B9EBX1_9BACT</name>